<comment type="function">
    <text evidence="7">Tubulin is the major constituent of microtubules, a cylinder consisting of laterally associated linear protofilaments composed of alpha- and beta-tubulin heterodimers. Microtubules grow by the addition of GTP-tubulin dimers to the microtubule end, where a stabilizing cap forms. Below the cap, tubulin dimers are in GDP-bound state, owing to GTPase activity of alpha-tubulin.</text>
</comment>
<gene>
    <name evidence="9" type="ORF">CGOC_LOCUS7949</name>
</gene>
<keyword evidence="4" id="KW-0378">Hydrolase</keyword>
<keyword evidence="3 7" id="KW-0547">Nucleotide-binding</keyword>
<dbReference type="SMART" id="SM00864">
    <property type="entry name" value="Tubulin"/>
    <property type="match status" value="1"/>
</dbReference>
<dbReference type="PRINTS" id="PR01161">
    <property type="entry name" value="TUBULIN"/>
</dbReference>
<dbReference type="InterPro" id="IPR003008">
    <property type="entry name" value="Tubulin_FtsZ_GTPase"/>
</dbReference>
<comment type="similarity">
    <text evidence="1 7">Belongs to the tubulin family.</text>
</comment>
<dbReference type="AlphaFoldDB" id="A0A3P6TMM2"/>
<keyword evidence="10" id="KW-1185">Reference proteome</keyword>
<comment type="catalytic activity">
    <reaction evidence="6">
        <text>GTP + H2O = GDP + phosphate + H(+)</text>
        <dbReference type="Rhea" id="RHEA:19669"/>
        <dbReference type="ChEBI" id="CHEBI:15377"/>
        <dbReference type="ChEBI" id="CHEBI:15378"/>
        <dbReference type="ChEBI" id="CHEBI:37565"/>
        <dbReference type="ChEBI" id="CHEBI:43474"/>
        <dbReference type="ChEBI" id="CHEBI:58189"/>
    </reaction>
    <physiologicalReaction direction="left-to-right" evidence="6">
        <dbReference type="Rhea" id="RHEA:19670"/>
    </physiologicalReaction>
</comment>
<evidence type="ECO:0000256" key="3">
    <source>
        <dbReference type="ARBA" id="ARBA00022741"/>
    </source>
</evidence>
<dbReference type="Pfam" id="PF00091">
    <property type="entry name" value="Tubulin"/>
    <property type="match status" value="1"/>
</dbReference>
<dbReference type="PANTHER" id="PTHR11588">
    <property type="entry name" value="TUBULIN"/>
    <property type="match status" value="1"/>
</dbReference>
<dbReference type="InterPro" id="IPR000217">
    <property type="entry name" value="Tubulin"/>
</dbReference>
<dbReference type="OrthoDB" id="1662883at2759"/>
<reference evidence="9 10" key="1">
    <citation type="submission" date="2018-11" db="EMBL/GenBank/DDBJ databases">
        <authorList>
            <consortium name="Pathogen Informatics"/>
        </authorList>
    </citation>
    <scope>NUCLEOTIDE SEQUENCE [LARGE SCALE GENOMIC DNA]</scope>
</reference>
<sequence>MREIISIHIGQAGVQIGNACWELFCLEHGIRQDGKLDDEEYPSTGRSTFFAESCNGSYTPRAALVDLEPSVIGGEIVHICTPLEKVCLDQVRSGPYKGLFHPTQMVIGKEDAANNFARGFYTIGRDKLEDVLETVRRLAEHCSSLQGFLVFHSLGGGTGSGFESLIMDNLCLQYEKKCRLEFSIYPSPT</sequence>
<dbReference type="InterPro" id="IPR013838">
    <property type="entry name" value="Beta-tubulin_BS"/>
</dbReference>
<name>A0A3P6TMM2_CYLGO</name>
<dbReference type="GO" id="GO:0016787">
    <property type="term" value="F:hydrolase activity"/>
    <property type="evidence" value="ECO:0007669"/>
    <property type="project" value="UniProtKB-KW"/>
</dbReference>
<organism evidence="9 10">
    <name type="scientific">Cylicostephanus goldi</name>
    <name type="common">Nematode worm</name>
    <dbReference type="NCBI Taxonomy" id="71465"/>
    <lineage>
        <taxon>Eukaryota</taxon>
        <taxon>Metazoa</taxon>
        <taxon>Ecdysozoa</taxon>
        <taxon>Nematoda</taxon>
        <taxon>Chromadorea</taxon>
        <taxon>Rhabditida</taxon>
        <taxon>Rhabditina</taxon>
        <taxon>Rhabditomorpha</taxon>
        <taxon>Strongyloidea</taxon>
        <taxon>Strongylidae</taxon>
        <taxon>Cylicostephanus</taxon>
    </lineage>
</organism>
<evidence type="ECO:0000256" key="1">
    <source>
        <dbReference type="ARBA" id="ARBA00009636"/>
    </source>
</evidence>
<dbReference type="Proteomes" id="UP000271889">
    <property type="component" value="Unassembled WGS sequence"/>
</dbReference>
<evidence type="ECO:0000259" key="8">
    <source>
        <dbReference type="SMART" id="SM00864"/>
    </source>
</evidence>
<accession>A0A3P6TMM2</accession>
<dbReference type="PRINTS" id="PR01162">
    <property type="entry name" value="ALPHATUBULIN"/>
</dbReference>
<feature type="non-terminal residue" evidence="9">
    <location>
        <position position="189"/>
    </location>
</feature>
<evidence type="ECO:0000256" key="5">
    <source>
        <dbReference type="ARBA" id="ARBA00023134"/>
    </source>
</evidence>
<dbReference type="PROSITE" id="PS00227">
    <property type="entry name" value="TUBULIN"/>
    <property type="match status" value="1"/>
</dbReference>
<feature type="domain" description="Tubulin/FtsZ GTPase" evidence="8">
    <location>
        <begin position="46"/>
        <end position="189"/>
    </location>
</feature>
<keyword evidence="5 7" id="KW-0342">GTP-binding</keyword>
<evidence type="ECO:0000256" key="2">
    <source>
        <dbReference type="ARBA" id="ARBA00022701"/>
    </source>
</evidence>
<dbReference type="InterPro" id="IPR036525">
    <property type="entry name" value="Tubulin/FtsZ_GTPase_sf"/>
</dbReference>
<dbReference type="PROSITE" id="PS00228">
    <property type="entry name" value="TUBULIN_B_AUTOREG"/>
    <property type="match status" value="1"/>
</dbReference>
<keyword evidence="2 7" id="KW-0493">Microtubule</keyword>
<proteinExistence type="inferred from homology"/>
<dbReference type="GO" id="GO:0005200">
    <property type="term" value="F:structural constituent of cytoskeleton"/>
    <property type="evidence" value="ECO:0007669"/>
    <property type="project" value="InterPro"/>
</dbReference>
<dbReference type="InterPro" id="IPR002452">
    <property type="entry name" value="Alpha_tubulin"/>
</dbReference>
<protein>
    <recommendedName>
        <fullName evidence="7">Tubulin alpha chain</fullName>
    </recommendedName>
</protein>
<dbReference type="Gene3D" id="3.40.50.1440">
    <property type="entry name" value="Tubulin/FtsZ, GTPase domain"/>
    <property type="match status" value="1"/>
</dbReference>
<comment type="subunit">
    <text evidence="7">Dimer of alpha and beta chains. A typical microtubule is a hollow water-filled tube with an outer diameter of 25 nm and an inner diameter of 15 nM. Alpha-beta heterodimers associate head-to-tail to form protofilaments running lengthwise along the microtubule wall with the beta-tubulin subunit facing the microtubule plus end conferring a structural polarity. Microtubules usually have 13 protofilaments but different protofilament numbers can be found in some organisms and specialized cells.</text>
</comment>
<dbReference type="GO" id="GO:0005525">
    <property type="term" value="F:GTP binding"/>
    <property type="evidence" value="ECO:0007669"/>
    <property type="project" value="UniProtKB-UniRule"/>
</dbReference>
<evidence type="ECO:0000256" key="4">
    <source>
        <dbReference type="ARBA" id="ARBA00022801"/>
    </source>
</evidence>
<dbReference type="SUPFAM" id="SSF52490">
    <property type="entry name" value="Tubulin nucleotide-binding domain-like"/>
    <property type="match status" value="1"/>
</dbReference>
<evidence type="ECO:0000313" key="10">
    <source>
        <dbReference type="Proteomes" id="UP000271889"/>
    </source>
</evidence>
<dbReference type="InterPro" id="IPR017975">
    <property type="entry name" value="Tubulin_CS"/>
</dbReference>
<dbReference type="GO" id="GO:0007017">
    <property type="term" value="P:microtubule-based process"/>
    <property type="evidence" value="ECO:0007669"/>
    <property type="project" value="InterPro"/>
</dbReference>
<dbReference type="EMBL" id="UYRV01028370">
    <property type="protein sequence ID" value="VDK82285.1"/>
    <property type="molecule type" value="Genomic_DNA"/>
</dbReference>
<evidence type="ECO:0000313" key="9">
    <source>
        <dbReference type="EMBL" id="VDK82285.1"/>
    </source>
</evidence>
<dbReference type="GO" id="GO:0005874">
    <property type="term" value="C:microtubule"/>
    <property type="evidence" value="ECO:0007669"/>
    <property type="project" value="UniProtKB-KW"/>
</dbReference>
<evidence type="ECO:0000256" key="6">
    <source>
        <dbReference type="ARBA" id="ARBA00049117"/>
    </source>
</evidence>
<evidence type="ECO:0000256" key="7">
    <source>
        <dbReference type="RuleBase" id="RU000352"/>
    </source>
</evidence>